<proteinExistence type="predicted"/>
<dbReference type="EMBL" id="JACIBY010000001">
    <property type="protein sequence ID" value="MBB3836990.1"/>
    <property type="molecule type" value="Genomic_DNA"/>
</dbReference>
<protein>
    <submittedName>
        <fullName evidence="1">Uncharacterized protein</fullName>
    </submittedName>
</protein>
<dbReference type="RefSeq" id="WP_183971729.1">
    <property type="nucleotide sequence ID" value="NZ_JACIBY010000001.1"/>
</dbReference>
<keyword evidence="2" id="KW-1185">Reference proteome</keyword>
<evidence type="ECO:0000313" key="1">
    <source>
        <dbReference type="EMBL" id="MBB3836990.1"/>
    </source>
</evidence>
<accession>A0A7W5ZGY9</accession>
<comment type="caution">
    <text evidence="1">The sequence shown here is derived from an EMBL/GenBank/DDBJ whole genome shotgun (WGS) entry which is preliminary data.</text>
</comment>
<organism evidence="1 2">
    <name type="scientific">Runella defluvii</name>
    <dbReference type="NCBI Taxonomy" id="370973"/>
    <lineage>
        <taxon>Bacteria</taxon>
        <taxon>Pseudomonadati</taxon>
        <taxon>Bacteroidota</taxon>
        <taxon>Cytophagia</taxon>
        <taxon>Cytophagales</taxon>
        <taxon>Spirosomataceae</taxon>
        <taxon>Runella</taxon>
    </lineage>
</organism>
<name>A0A7W5ZGY9_9BACT</name>
<evidence type="ECO:0000313" key="2">
    <source>
        <dbReference type="Proteomes" id="UP000541352"/>
    </source>
</evidence>
<dbReference type="AlphaFoldDB" id="A0A7W5ZGY9"/>
<sequence>MQRKEEAKQDSSARTKRPTTIKILLDSGKLKANDRLIMAGYLPDYVKAKYNELDSYFQAEITGKQGKANAVKWLHDGNEYSISNLTQIILTALHPENQSPTATAGGSYWKLLGTFQTLYEWADEVWNEQNQ</sequence>
<dbReference type="Proteomes" id="UP000541352">
    <property type="component" value="Unassembled WGS sequence"/>
</dbReference>
<gene>
    <name evidence="1" type="ORF">FHS57_000972</name>
</gene>
<reference evidence="1 2" key="1">
    <citation type="submission" date="2020-08" db="EMBL/GenBank/DDBJ databases">
        <title>Genomic Encyclopedia of Type Strains, Phase IV (KMG-IV): sequencing the most valuable type-strain genomes for metagenomic binning, comparative biology and taxonomic classification.</title>
        <authorList>
            <person name="Goeker M."/>
        </authorList>
    </citation>
    <scope>NUCLEOTIDE SEQUENCE [LARGE SCALE GENOMIC DNA]</scope>
    <source>
        <strain evidence="1 2">DSM 17976</strain>
    </source>
</reference>